<keyword evidence="2 8" id="KW-0812">Transmembrane</keyword>
<feature type="compositionally biased region" description="Polar residues" evidence="7">
    <location>
        <begin position="200"/>
        <end position="210"/>
    </location>
</feature>
<dbReference type="EMBL" id="BLZA01000019">
    <property type="protein sequence ID" value="GHJ86600.1"/>
    <property type="molecule type" value="Genomic_DNA"/>
</dbReference>
<feature type="compositionally biased region" description="Basic and acidic residues" evidence="7">
    <location>
        <begin position="400"/>
        <end position="413"/>
    </location>
</feature>
<keyword evidence="4 8" id="KW-0472">Membrane</keyword>
<dbReference type="GO" id="GO:0034488">
    <property type="term" value="P:basic amino acid transmembrane export from vacuole"/>
    <property type="evidence" value="ECO:0007669"/>
    <property type="project" value="TreeGrafter"/>
</dbReference>
<dbReference type="Pfam" id="PF04193">
    <property type="entry name" value="PQ-loop"/>
    <property type="match status" value="2"/>
</dbReference>
<dbReference type="Proteomes" id="UP000620104">
    <property type="component" value="Unassembled WGS sequence"/>
</dbReference>
<evidence type="ECO:0000256" key="4">
    <source>
        <dbReference type="ARBA" id="ARBA00023136"/>
    </source>
</evidence>
<comment type="subcellular location">
    <subcellularLocation>
        <location evidence="1">Membrane</location>
        <topology evidence="1">Multi-pass membrane protein</topology>
    </subcellularLocation>
</comment>
<feature type="region of interest" description="Disordered" evidence="7">
    <location>
        <begin position="536"/>
        <end position="627"/>
    </location>
</feature>
<evidence type="ECO:0000256" key="8">
    <source>
        <dbReference type="SAM" id="Phobius"/>
    </source>
</evidence>
<feature type="region of interest" description="Disordered" evidence="7">
    <location>
        <begin position="395"/>
        <end position="419"/>
    </location>
</feature>
<feature type="transmembrane region" description="Helical" evidence="8">
    <location>
        <begin position="74"/>
        <end position="94"/>
    </location>
</feature>
<keyword evidence="10" id="KW-1185">Reference proteome</keyword>
<feature type="transmembrane region" description="Helical" evidence="8">
    <location>
        <begin position="457"/>
        <end position="477"/>
    </location>
</feature>
<feature type="transmembrane region" description="Helical" evidence="8">
    <location>
        <begin position="12"/>
        <end position="34"/>
    </location>
</feature>
<feature type="region of interest" description="Disordered" evidence="7">
    <location>
        <begin position="175"/>
        <end position="217"/>
    </location>
</feature>
<dbReference type="GO" id="GO:0000329">
    <property type="term" value="C:fungal-type vacuole membrane"/>
    <property type="evidence" value="ECO:0007669"/>
    <property type="project" value="TreeGrafter"/>
</dbReference>
<dbReference type="FunFam" id="1.20.1280.290:FF:000028">
    <property type="entry name" value="Vacuolar membrane protein, putative"/>
    <property type="match status" value="1"/>
</dbReference>
<evidence type="ECO:0000313" key="10">
    <source>
        <dbReference type="Proteomes" id="UP000620104"/>
    </source>
</evidence>
<comment type="catalytic activity">
    <reaction evidence="6">
        <text>L-histidine(out) + L-arginine(in) = L-histidine(in) + L-arginine(out)</text>
        <dbReference type="Rhea" id="RHEA:71063"/>
        <dbReference type="ChEBI" id="CHEBI:32682"/>
        <dbReference type="ChEBI" id="CHEBI:57595"/>
    </reaction>
</comment>
<dbReference type="PANTHER" id="PTHR16201">
    <property type="entry name" value="SEVEN TRANSMEMBRANE PROTEIN 1-RELATED"/>
    <property type="match status" value="1"/>
</dbReference>
<accession>A0A8H3TSW0</accession>
<organism evidence="9 10">
    <name type="scientific">Naganishia liquefaciens</name>
    <dbReference type="NCBI Taxonomy" id="104408"/>
    <lineage>
        <taxon>Eukaryota</taxon>
        <taxon>Fungi</taxon>
        <taxon>Dikarya</taxon>
        <taxon>Basidiomycota</taxon>
        <taxon>Agaricomycotina</taxon>
        <taxon>Tremellomycetes</taxon>
        <taxon>Filobasidiales</taxon>
        <taxon>Filobasidiaceae</taxon>
        <taxon>Naganishia</taxon>
    </lineage>
</organism>
<dbReference type="InterPro" id="IPR051415">
    <property type="entry name" value="LAAT-1"/>
</dbReference>
<evidence type="ECO:0000256" key="2">
    <source>
        <dbReference type="ARBA" id="ARBA00022692"/>
    </source>
</evidence>
<dbReference type="GO" id="GO:0015174">
    <property type="term" value="F:basic amino acid transmembrane transporter activity"/>
    <property type="evidence" value="ECO:0007669"/>
    <property type="project" value="TreeGrafter"/>
</dbReference>
<evidence type="ECO:0008006" key="11">
    <source>
        <dbReference type="Google" id="ProtNLM"/>
    </source>
</evidence>
<evidence type="ECO:0000256" key="6">
    <source>
        <dbReference type="ARBA" id="ARBA00050768"/>
    </source>
</evidence>
<name>A0A8H3TSW0_9TREE</name>
<proteinExistence type="inferred from homology"/>
<dbReference type="OrthoDB" id="8048523at2759"/>
<feature type="transmembrane region" description="Helical" evidence="8">
    <location>
        <begin position="497"/>
        <end position="516"/>
    </location>
</feature>
<evidence type="ECO:0000256" key="1">
    <source>
        <dbReference type="ARBA" id="ARBA00004141"/>
    </source>
</evidence>
<gene>
    <name evidence="9" type="ORF">NliqN6_3002</name>
</gene>
<evidence type="ECO:0000313" key="9">
    <source>
        <dbReference type="EMBL" id="GHJ86600.1"/>
    </source>
</evidence>
<reference evidence="9" key="1">
    <citation type="submission" date="2020-07" db="EMBL/GenBank/DDBJ databases">
        <title>Draft Genome Sequence of a Deep-Sea Yeast, Naganishia (Cryptococcus) liquefaciens strain N6.</title>
        <authorList>
            <person name="Han Y.W."/>
            <person name="Kajitani R."/>
            <person name="Morimoto H."/>
            <person name="Parhat M."/>
            <person name="Tsubouchi H."/>
            <person name="Bakenova O."/>
            <person name="Ogata M."/>
            <person name="Argunhan B."/>
            <person name="Aoki R."/>
            <person name="Kajiwara S."/>
            <person name="Itoh T."/>
            <person name="Iwasaki H."/>
        </authorList>
    </citation>
    <scope>NUCLEOTIDE SEQUENCE</scope>
    <source>
        <strain evidence="9">N6</strain>
    </source>
</reference>
<keyword evidence="3 8" id="KW-1133">Transmembrane helix</keyword>
<evidence type="ECO:0000256" key="7">
    <source>
        <dbReference type="SAM" id="MobiDB-lite"/>
    </source>
</evidence>
<comment type="caution">
    <text evidence="9">The sequence shown here is derived from an EMBL/GenBank/DDBJ whole genome shotgun (WGS) entry which is preliminary data.</text>
</comment>
<feature type="compositionally biased region" description="Polar residues" evidence="7">
    <location>
        <begin position="611"/>
        <end position="620"/>
    </location>
</feature>
<comment type="similarity">
    <text evidence="5">Belongs to the laat-1 family.</text>
</comment>
<dbReference type="FunFam" id="1.20.1280.290:FF:000009">
    <property type="entry name" value="PQ loop repeat family protein"/>
    <property type="match status" value="1"/>
</dbReference>
<dbReference type="Gene3D" id="1.20.1280.290">
    <property type="match status" value="2"/>
</dbReference>
<dbReference type="SMART" id="SM00679">
    <property type="entry name" value="CTNS"/>
    <property type="match status" value="2"/>
</dbReference>
<feature type="compositionally biased region" description="Basic residues" evidence="7">
    <location>
        <begin position="545"/>
        <end position="558"/>
    </location>
</feature>
<evidence type="ECO:0000256" key="5">
    <source>
        <dbReference type="ARBA" id="ARBA00038039"/>
    </source>
</evidence>
<dbReference type="AlphaFoldDB" id="A0A8H3TSW0"/>
<dbReference type="InterPro" id="IPR006603">
    <property type="entry name" value="PQ-loop_rpt"/>
</dbReference>
<protein>
    <recommendedName>
        <fullName evidence="11">PQ-loop repeat-containing protein</fullName>
    </recommendedName>
</protein>
<feature type="compositionally biased region" description="Polar residues" evidence="7">
    <location>
        <begin position="567"/>
        <end position="580"/>
    </location>
</feature>
<dbReference type="PANTHER" id="PTHR16201:SF34">
    <property type="entry name" value="LYSOSOMAL AMINO ACID TRANSPORTER 1"/>
    <property type="match status" value="1"/>
</dbReference>
<sequence>MFPPLPDLTPQLLSTLLGYLSIACWIIAQAPQIVENYFQQSCDGLALPFLLNWLCGDITNVIGCILTDQKEFQTLLATYFCLVDIVLAAQYAYYTRLKSSKTEKERQLLAAAQAGSGINYGSAGVNAGHGSGFSNITSGPTTPLIGATEAERSPLLRASRHSILSAELDVARAAEKVERRRSQSARRKPGTHQLGPNYPSPSQHQPTSAAVTAPGWGGSESSVMLTANDRDSIRGRPRGRPINDSIDVERGDMQQSSGRSISTSPHATLKHLLPTSSAPATVKRTTSSGGQRPRAVGVVFMSVFLLAGIGRSSLKGLQQGERGGDVRVGGRGQVLVPQAANMWDSSSSARHLSGSDQQILESVIMPVGSKIGQSHTATYVSIPSLSDMMQIQRLSPSSLHQDDGPHDGDKGDKPPNTQGHYQRIVGRVSAWVCTTLYLTSRLPQIWKNYQRRSVEGLSILLFVFAFMGNATYVGSILLNPGGEGASDGGKMSDEERAFYLLEALPYLLGSGGTLIFDLTIMCQALYYGSAKPVEPPISHHDTHPHTHAHHQHRSRSRSTFRAGQGTHGTRNASESRSFTSLDAVDEESQLLSKDDQHAFEIPDSAMLDSTGELTPKSSVVSRGGHHD</sequence>
<evidence type="ECO:0000256" key="3">
    <source>
        <dbReference type="ARBA" id="ARBA00022989"/>
    </source>
</evidence>